<feature type="non-terminal residue" evidence="5">
    <location>
        <position position="1"/>
    </location>
</feature>
<evidence type="ECO:0000256" key="3">
    <source>
        <dbReference type="SAM" id="MobiDB-lite"/>
    </source>
</evidence>
<dbReference type="Gene3D" id="3.30.200.20">
    <property type="entry name" value="Phosphorylase Kinase, domain 1"/>
    <property type="match status" value="1"/>
</dbReference>
<dbReference type="SUPFAM" id="SSF56112">
    <property type="entry name" value="Protein kinase-like (PK-like)"/>
    <property type="match status" value="1"/>
</dbReference>
<dbReference type="VEuPathDB" id="ToxoDB:TGPRC2_301270B"/>
<feature type="compositionally biased region" description="Basic and acidic residues" evidence="3">
    <location>
        <begin position="86"/>
        <end position="106"/>
    </location>
</feature>
<evidence type="ECO:0000313" key="6">
    <source>
        <dbReference type="Proteomes" id="UP000075225"/>
    </source>
</evidence>
<dbReference type="GO" id="GO:0005524">
    <property type="term" value="F:ATP binding"/>
    <property type="evidence" value="ECO:0007669"/>
    <property type="project" value="UniProtKB-KW"/>
</dbReference>
<organism evidence="5 6">
    <name type="scientific">Toxoplasma gondii TgCatPRC2</name>
    <dbReference type="NCBI Taxonomy" id="1130821"/>
    <lineage>
        <taxon>Eukaryota</taxon>
        <taxon>Sar</taxon>
        <taxon>Alveolata</taxon>
        <taxon>Apicomplexa</taxon>
        <taxon>Conoidasida</taxon>
        <taxon>Coccidia</taxon>
        <taxon>Eucoccidiorida</taxon>
        <taxon>Eimeriorina</taxon>
        <taxon>Sarcocystidae</taxon>
        <taxon>Toxoplasma</taxon>
    </lineage>
</organism>
<keyword evidence="5" id="KW-0808">Transferase</keyword>
<keyword evidence="5" id="KW-0418">Kinase</keyword>
<dbReference type="PANTHER" id="PTHR44329:SF298">
    <property type="entry name" value="MIXED LINEAGE KINASE DOMAIN-LIKE PROTEIN"/>
    <property type="match status" value="1"/>
</dbReference>
<evidence type="ECO:0000256" key="2">
    <source>
        <dbReference type="ARBA" id="ARBA00022840"/>
    </source>
</evidence>
<reference evidence="6" key="1">
    <citation type="submission" date="2016-03" db="EMBL/GenBank/DDBJ databases">
        <authorList>
            <person name="Sibley D."/>
            <person name="Venepally P."/>
            <person name="Karamycheva S."/>
            <person name="Hadjithomas M."/>
            <person name="Khan A."/>
            <person name="Brunk B."/>
            <person name="Roos D."/>
            <person name="Caler E."/>
            <person name="Lorenzi H."/>
        </authorList>
    </citation>
    <scope>NUCLEOTIDE SEQUENCE [LARGE SCALE GENOMIC DNA]</scope>
    <source>
        <strain evidence="6">TgCatPRC2</strain>
    </source>
</reference>
<feature type="compositionally biased region" description="Basic and acidic residues" evidence="3">
    <location>
        <begin position="66"/>
        <end position="79"/>
    </location>
</feature>
<dbReference type="InterPro" id="IPR000719">
    <property type="entry name" value="Prot_kinase_dom"/>
</dbReference>
<dbReference type="Gene3D" id="1.10.510.10">
    <property type="entry name" value="Transferase(Phosphotransferase) domain 1"/>
    <property type="match status" value="1"/>
</dbReference>
<name>A0A151H1G7_TOXGO</name>
<dbReference type="SMART" id="SM00220">
    <property type="entry name" value="S_TKc"/>
    <property type="match status" value="1"/>
</dbReference>
<protein>
    <submittedName>
        <fullName evidence="5">Tyrosine kinase-like (TKL) protein</fullName>
    </submittedName>
</protein>
<accession>A0A151H1G7</accession>
<evidence type="ECO:0000313" key="5">
    <source>
        <dbReference type="EMBL" id="KYK63216.1"/>
    </source>
</evidence>
<dbReference type="PROSITE" id="PS00108">
    <property type="entry name" value="PROTEIN_KINASE_ST"/>
    <property type="match status" value="1"/>
</dbReference>
<sequence length="256" mass="28475">ASGASAFCGCGGAPASVAATELDLDAFFDFREKLGKGSFGEVWRVRIKSEGRAVGAARRKPRERKRSREEQDAGVREENAVSEEEERGKEVHSGEERAEAPWRRETDEDGEADEAGERGEADEACRGDSGEPAEPEYALKLVPKSEENLPEAEIMRSYSHPRVVPFLGVFEGFQMLEDRSKKKVKNTSLCFLMDIADQSLESLLEEHEKANTCLDVEFILTILLDTARGMNYLHSPSATKPHLLHRDLKPANILLK</sequence>
<dbReference type="InterPro" id="IPR011009">
    <property type="entry name" value="Kinase-like_dom_sf"/>
</dbReference>
<dbReference type="EMBL" id="AHZP02002721">
    <property type="protein sequence ID" value="KYK63216.1"/>
    <property type="molecule type" value="Genomic_DNA"/>
</dbReference>
<evidence type="ECO:0000259" key="4">
    <source>
        <dbReference type="PROSITE" id="PS50011"/>
    </source>
</evidence>
<proteinExistence type="predicted"/>
<dbReference type="Proteomes" id="UP000075225">
    <property type="component" value="Unassembled WGS sequence"/>
</dbReference>
<dbReference type="GO" id="GO:0004674">
    <property type="term" value="F:protein serine/threonine kinase activity"/>
    <property type="evidence" value="ECO:0007669"/>
    <property type="project" value="TreeGrafter"/>
</dbReference>
<dbReference type="PROSITE" id="PS50011">
    <property type="entry name" value="PROTEIN_KINASE_DOM"/>
    <property type="match status" value="1"/>
</dbReference>
<keyword evidence="1" id="KW-0547">Nucleotide-binding</keyword>
<comment type="caution">
    <text evidence="5">The sequence shown here is derived from an EMBL/GenBank/DDBJ whole genome shotgun (WGS) entry which is preliminary data.</text>
</comment>
<dbReference type="AlphaFoldDB" id="A0A151H1G7"/>
<dbReference type="InterPro" id="IPR051681">
    <property type="entry name" value="Ser/Thr_Kinases-Pseudokinases"/>
</dbReference>
<dbReference type="Pfam" id="PF00069">
    <property type="entry name" value="Pkinase"/>
    <property type="match status" value="1"/>
</dbReference>
<dbReference type="InterPro" id="IPR008271">
    <property type="entry name" value="Ser/Thr_kinase_AS"/>
</dbReference>
<feature type="domain" description="Protein kinase" evidence="4">
    <location>
        <begin position="28"/>
        <end position="256"/>
    </location>
</feature>
<evidence type="ECO:0000256" key="1">
    <source>
        <dbReference type="ARBA" id="ARBA00022741"/>
    </source>
</evidence>
<feature type="region of interest" description="Disordered" evidence="3">
    <location>
        <begin position="51"/>
        <end position="136"/>
    </location>
</feature>
<feature type="compositionally biased region" description="Basic and acidic residues" evidence="3">
    <location>
        <begin position="115"/>
        <end position="129"/>
    </location>
</feature>
<keyword evidence="2" id="KW-0067">ATP-binding</keyword>
<feature type="non-terminal residue" evidence="5">
    <location>
        <position position="256"/>
    </location>
</feature>
<dbReference type="PANTHER" id="PTHR44329">
    <property type="entry name" value="SERINE/THREONINE-PROTEIN KINASE TNNI3K-RELATED"/>
    <property type="match status" value="1"/>
</dbReference>
<gene>
    <name evidence="5" type="ORF">TGPRC2_301270B</name>
</gene>